<organism evidence="2 3">
    <name type="scientific">Paenibacillus aurantius</name>
    <dbReference type="NCBI Taxonomy" id="2918900"/>
    <lineage>
        <taxon>Bacteria</taxon>
        <taxon>Bacillati</taxon>
        <taxon>Bacillota</taxon>
        <taxon>Bacilli</taxon>
        <taxon>Bacillales</taxon>
        <taxon>Paenibacillaceae</taxon>
        <taxon>Paenibacillus</taxon>
    </lineage>
</organism>
<dbReference type="Proteomes" id="UP001305702">
    <property type="component" value="Chromosome"/>
</dbReference>
<evidence type="ECO:0000313" key="2">
    <source>
        <dbReference type="EMBL" id="WNQ13158.1"/>
    </source>
</evidence>
<evidence type="ECO:0000313" key="3">
    <source>
        <dbReference type="Proteomes" id="UP001305702"/>
    </source>
</evidence>
<name>A0AA96LHM9_9BACL</name>
<sequence>MNGLSAATFRQLVQDKVEVVFDDGIVPLELVSVKESEAGKDFEHFSLVFRGDGNPFLPQGTYWIRHERFGQEPMFMVPIGQEHGGYRYEIVFNRKKTADGGVSDE</sequence>
<dbReference type="Pfam" id="PF21880">
    <property type="entry name" value="DUF6916"/>
    <property type="match status" value="1"/>
</dbReference>
<reference evidence="2 3" key="1">
    <citation type="submission" date="2022-02" db="EMBL/GenBank/DDBJ databases">
        <title>Paenibacillus sp. MBLB1776 Whole Genome Shotgun Sequencing.</title>
        <authorList>
            <person name="Hwang C.Y."/>
            <person name="Cho E.-S."/>
            <person name="Seo M.-J."/>
        </authorList>
    </citation>
    <scope>NUCLEOTIDE SEQUENCE [LARGE SCALE GENOMIC DNA]</scope>
    <source>
        <strain evidence="2 3">MBLB1776</strain>
    </source>
</reference>
<dbReference type="InterPro" id="IPR054209">
    <property type="entry name" value="DUF6916"/>
</dbReference>
<feature type="domain" description="DUF6916" evidence="1">
    <location>
        <begin position="4"/>
        <end position="92"/>
    </location>
</feature>
<proteinExistence type="predicted"/>
<keyword evidence="3" id="KW-1185">Reference proteome</keyword>
<protein>
    <recommendedName>
        <fullName evidence="1">DUF6916 domain-containing protein</fullName>
    </recommendedName>
</protein>
<dbReference type="AlphaFoldDB" id="A0AA96LHM9"/>
<dbReference type="RefSeq" id="WP_315606938.1">
    <property type="nucleotide sequence ID" value="NZ_CP130318.1"/>
</dbReference>
<gene>
    <name evidence="2" type="ORF">MJA45_09080</name>
</gene>
<dbReference type="EMBL" id="CP130318">
    <property type="protein sequence ID" value="WNQ13158.1"/>
    <property type="molecule type" value="Genomic_DNA"/>
</dbReference>
<accession>A0AA96LHM9</accession>
<evidence type="ECO:0000259" key="1">
    <source>
        <dbReference type="Pfam" id="PF21880"/>
    </source>
</evidence>
<dbReference type="KEGG" id="paun:MJA45_09080"/>